<organism evidence="1 2">
    <name type="scientific">Colocasia esculenta</name>
    <name type="common">Wild taro</name>
    <name type="synonym">Arum esculentum</name>
    <dbReference type="NCBI Taxonomy" id="4460"/>
    <lineage>
        <taxon>Eukaryota</taxon>
        <taxon>Viridiplantae</taxon>
        <taxon>Streptophyta</taxon>
        <taxon>Embryophyta</taxon>
        <taxon>Tracheophyta</taxon>
        <taxon>Spermatophyta</taxon>
        <taxon>Magnoliopsida</taxon>
        <taxon>Liliopsida</taxon>
        <taxon>Araceae</taxon>
        <taxon>Aroideae</taxon>
        <taxon>Colocasieae</taxon>
        <taxon>Colocasia</taxon>
    </lineage>
</organism>
<accession>A0A843XCQ2</accession>
<dbReference type="Proteomes" id="UP000652761">
    <property type="component" value="Unassembled WGS sequence"/>
</dbReference>
<gene>
    <name evidence="1" type="ORF">Taro_050007</name>
</gene>
<comment type="caution">
    <text evidence="1">The sequence shown here is derived from an EMBL/GenBank/DDBJ whole genome shotgun (WGS) entry which is preliminary data.</text>
</comment>
<name>A0A843XCQ2_COLES</name>
<proteinExistence type="predicted"/>
<protein>
    <submittedName>
        <fullName evidence="1">Uncharacterized protein</fullName>
    </submittedName>
</protein>
<reference evidence="1" key="1">
    <citation type="submission" date="2017-07" db="EMBL/GenBank/DDBJ databases">
        <title>Taro Niue Genome Assembly and Annotation.</title>
        <authorList>
            <person name="Atibalentja N."/>
            <person name="Keating K."/>
            <person name="Fields C.J."/>
        </authorList>
    </citation>
    <scope>NUCLEOTIDE SEQUENCE</scope>
    <source>
        <strain evidence="1">Niue_2</strain>
        <tissue evidence="1">Leaf</tissue>
    </source>
</reference>
<keyword evidence="2" id="KW-1185">Reference proteome</keyword>
<dbReference type="AlphaFoldDB" id="A0A843XCQ2"/>
<sequence>MSGQLCPFERRGVRMGSHRRPASTLLEKNLGAGPEISECDLVATGSKCGLRIEASRAVSILGGTNICVLPEGYDDRCTSTHAPWRNCIPRTESRETSALSTVSECRFRIVVTYAILMLGRKVMASSFAEGVRINGRG</sequence>
<evidence type="ECO:0000313" key="1">
    <source>
        <dbReference type="EMBL" id="MQM17040.1"/>
    </source>
</evidence>
<dbReference type="EMBL" id="NMUH01007310">
    <property type="protein sequence ID" value="MQM17040.1"/>
    <property type="molecule type" value="Genomic_DNA"/>
</dbReference>
<evidence type="ECO:0000313" key="2">
    <source>
        <dbReference type="Proteomes" id="UP000652761"/>
    </source>
</evidence>